<keyword evidence="4" id="KW-0732">Signal</keyword>
<comment type="similarity">
    <text evidence="2">Belongs to the bacterial solute-binding protein 7 family.</text>
</comment>
<evidence type="ECO:0000313" key="6">
    <source>
        <dbReference type="Proteomes" id="UP000541136"/>
    </source>
</evidence>
<dbReference type="InterPro" id="IPR006311">
    <property type="entry name" value="TAT_signal"/>
</dbReference>
<organism evidence="5 6">
    <name type="scientific">Castellaniella defragrans</name>
    <name type="common">Alcaligenes defragrans</name>
    <dbReference type="NCBI Taxonomy" id="75697"/>
    <lineage>
        <taxon>Bacteria</taxon>
        <taxon>Pseudomonadati</taxon>
        <taxon>Pseudomonadota</taxon>
        <taxon>Betaproteobacteria</taxon>
        <taxon>Burkholderiales</taxon>
        <taxon>Alcaligenaceae</taxon>
        <taxon>Castellaniella</taxon>
    </lineage>
</organism>
<dbReference type="CDD" id="cd13603">
    <property type="entry name" value="PBP2_TRAP_Siap_TeaA_like"/>
    <property type="match status" value="1"/>
</dbReference>
<dbReference type="NCBIfam" id="NF037995">
    <property type="entry name" value="TRAP_S1"/>
    <property type="match status" value="1"/>
</dbReference>
<dbReference type="PIRSF" id="PIRSF006470">
    <property type="entry name" value="DctB"/>
    <property type="match status" value="1"/>
</dbReference>
<keyword evidence="3" id="KW-0813">Transport</keyword>
<comment type="subcellular location">
    <subcellularLocation>
        <location evidence="1">Cell envelope</location>
    </subcellularLocation>
</comment>
<comment type="caution">
    <text evidence="5">The sequence shown here is derived from an EMBL/GenBank/DDBJ whole genome shotgun (WGS) entry which is preliminary data.</text>
</comment>
<dbReference type="InterPro" id="IPR018389">
    <property type="entry name" value="DctP_fam"/>
</dbReference>
<dbReference type="InterPro" id="IPR038404">
    <property type="entry name" value="TRAP_DctP_sf"/>
</dbReference>
<dbReference type="Pfam" id="PF03480">
    <property type="entry name" value="DctP"/>
    <property type="match status" value="1"/>
</dbReference>
<keyword evidence="5" id="KW-0675">Receptor</keyword>
<dbReference type="NCBIfam" id="TIGR00787">
    <property type="entry name" value="dctP"/>
    <property type="match status" value="1"/>
</dbReference>
<accession>A0A7W9TNI4</accession>
<dbReference type="GO" id="GO:0055085">
    <property type="term" value="P:transmembrane transport"/>
    <property type="evidence" value="ECO:0007669"/>
    <property type="project" value="InterPro"/>
</dbReference>
<dbReference type="InterPro" id="IPR004682">
    <property type="entry name" value="TRAP_DctP"/>
</dbReference>
<gene>
    <name evidence="5" type="ORF">HNR28_001846</name>
</gene>
<evidence type="ECO:0000256" key="4">
    <source>
        <dbReference type="ARBA" id="ARBA00022729"/>
    </source>
</evidence>
<dbReference type="Proteomes" id="UP000541136">
    <property type="component" value="Unassembled WGS sequence"/>
</dbReference>
<dbReference type="PANTHER" id="PTHR33376">
    <property type="match status" value="1"/>
</dbReference>
<sequence length="345" mass="37627">MNQSRKTYTRRGALRTLAGLPLAASMIGLPRFVRAAAPEYEFKFGNNLPTSHPLNIRALEAAARVAEESKGRMAVKVFPNNQLGGDTDMLAQVRSGGIEMFNAGTMVIATLAPISAITAIGFAFADDAEVWKTVDGDLGNGIRAAFAKVGLHTLEKMWDNGFRQITTSTRPVATAADLEGMKIRVPVSPMGISLFKALSAAPTSLQFSEVYSALQTKVVDAQENPLAIVETAKLYEVQKYCSLTNHSWDGYHLVINGRAWRALPDDLKAIYTRAFNEAGLQQRADLARLNTTLQDKLSASGMQFNAADAQSFREQLRKAGFYAEWKQKFGDEAWGLLESSVGKVS</sequence>
<dbReference type="EMBL" id="JACHIB010000009">
    <property type="protein sequence ID" value="MBB6083804.1"/>
    <property type="molecule type" value="Genomic_DNA"/>
</dbReference>
<dbReference type="RefSeq" id="WP_151024531.1">
    <property type="nucleotide sequence ID" value="NZ_JACHIB010000009.1"/>
</dbReference>
<dbReference type="PROSITE" id="PS51318">
    <property type="entry name" value="TAT"/>
    <property type="match status" value="1"/>
</dbReference>
<dbReference type="AlphaFoldDB" id="A0A7W9TNI4"/>
<evidence type="ECO:0000256" key="2">
    <source>
        <dbReference type="ARBA" id="ARBA00009023"/>
    </source>
</evidence>
<reference evidence="5 6" key="1">
    <citation type="submission" date="2020-08" db="EMBL/GenBank/DDBJ databases">
        <title>Genomic Encyclopedia of Type Strains, Phase IV (KMG-IV): sequencing the most valuable type-strain genomes for metagenomic binning, comparative biology and taxonomic classification.</title>
        <authorList>
            <person name="Goeker M."/>
        </authorList>
    </citation>
    <scope>NUCLEOTIDE SEQUENCE [LARGE SCALE GENOMIC DNA]</scope>
    <source>
        <strain evidence="5 6">DSM 12141</strain>
    </source>
</reference>
<dbReference type="Gene3D" id="3.40.190.170">
    <property type="entry name" value="Bacterial extracellular solute-binding protein, family 7"/>
    <property type="match status" value="1"/>
</dbReference>
<evidence type="ECO:0000256" key="1">
    <source>
        <dbReference type="ARBA" id="ARBA00004196"/>
    </source>
</evidence>
<protein>
    <submittedName>
        <fullName evidence="5">Tripartite ATP-independent transporter DctP family solute receptor</fullName>
    </submittedName>
</protein>
<dbReference type="GO" id="GO:0030288">
    <property type="term" value="C:outer membrane-bounded periplasmic space"/>
    <property type="evidence" value="ECO:0007669"/>
    <property type="project" value="InterPro"/>
</dbReference>
<name>A0A7W9TNI4_CASDE</name>
<proteinExistence type="inferred from homology"/>
<dbReference type="PANTHER" id="PTHR33376:SF4">
    <property type="entry name" value="SIALIC ACID-BINDING PERIPLASMIC PROTEIN SIAP"/>
    <property type="match status" value="1"/>
</dbReference>
<evidence type="ECO:0000313" key="5">
    <source>
        <dbReference type="EMBL" id="MBB6083804.1"/>
    </source>
</evidence>
<evidence type="ECO:0000256" key="3">
    <source>
        <dbReference type="ARBA" id="ARBA00022448"/>
    </source>
</evidence>